<proteinExistence type="predicted"/>
<accession>K1PT85</accession>
<name>K1PT85_MAGGI</name>
<dbReference type="HOGENOM" id="CLU_937668_0_0_1"/>
<dbReference type="InParanoid" id="K1PT85"/>
<protein>
    <submittedName>
        <fullName evidence="1">Uncharacterized protein</fullName>
    </submittedName>
</protein>
<organism evidence="1">
    <name type="scientific">Magallana gigas</name>
    <name type="common">Pacific oyster</name>
    <name type="synonym">Crassostrea gigas</name>
    <dbReference type="NCBI Taxonomy" id="29159"/>
    <lineage>
        <taxon>Eukaryota</taxon>
        <taxon>Metazoa</taxon>
        <taxon>Spiralia</taxon>
        <taxon>Lophotrochozoa</taxon>
        <taxon>Mollusca</taxon>
        <taxon>Bivalvia</taxon>
        <taxon>Autobranchia</taxon>
        <taxon>Pteriomorphia</taxon>
        <taxon>Ostreida</taxon>
        <taxon>Ostreoidea</taxon>
        <taxon>Ostreidae</taxon>
        <taxon>Magallana</taxon>
    </lineage>
</organism>
<dbReference type="SUPFAM" id="SSF63829">
    <property type="entry name" value="Calcium-dependent phosphotriesterase"/>
    <property type="match status" value="1"/>
</dbReference>
<dbReference type="EMBL" id="JH818379">
    <property type="protein sequence ID" value="EKC19615.1"/>
    <property type="molecule type" value="Genomic_DNA"/>
</dbReference>
<dbReference type="InterPro" id="IPR015943">
    <property type="entry name" value="WD40/YVTN_repeat-like_dom_sf"/>
</dbReference>
<evidence type="ECO:0000313" key="1">
    <source>
        <dbReference type="EMBL" id="EKC19615.1"/>
    </source>
</evidence>
<sequence>MVTQTNVAEFTLYKSCRGIMATYLPAQVAMSGCDLCNTGSSLTNVCEVCKKSMCIDCFQTHGHDQAKKIYKIEFKASLETTTGTIYSICVTRDQHVWLYTFDRLHKLTIDGKVVMSIGIPVQFTEMSKYARSIDVMGDKVLISATDKILCINDGSSFKTFCDFGSKGVRVTGIHVTEDHTVWVCLQGGRYVLALLSTTGVPSMYHSRVDDCEQYPIRVHQISNETVWVLYTDHFVLYELKSSSLRIMKVFKQNVDHGIDIGPKKVGSEIKSIYRDHSNNIWAGFESGEIIVFELKKN</sequence>
<dbReference type="AlphaFoldDB" id="K1PT85"/>
<reference evidence="1" key="1">
    <citation type="journal article" date="2012" name="Nature">
        <title>The oyster genome reveals stress adaptation and complexity of shell formation.</title>
        <authorList>
            <person name="Zhang G."/>
            <person name="Fang X."/>
            <person name="Guo X."/>
            <person name="Li L."/>
            <person name="Luo R."/>
            <person name="Xu F."/>
            <person name="Yang P."/>
            <person name="Zhang L."/>
            <person name="Wang X."/>
            <person name="Qi H."/>
            <person name="Xiong Z."/>
            <person name="Que H."/>
            <person name="Xie Y."/>
            <person name="Holland P.W."/>
            <person name="Paps J."/>
            <person name="Zhu Y."/>
            <person name="Wu F."/>
            <person name="Chen Y."/>
            <person name="Wang J."/>
            <person name="Peng C."/>
            <person name="Meng J."/>
            <person name="Yang L."/>
            <person name="Liu J."/>
            <person name="Wen B."/>
            <person name="Zhang N."/>
            <person name="Huang Z."/>
            <person name="Zhu Q."/>
            <person name="Feng Y."/>
            <person name="Mount A."/>
            <person name="Hedgecock D."/>
            <person name="Xu Z."/>
            <person name="Liu Y."/>
            <person name="Domazet-Loso T."/>
            <person name="Du Y."/>
            <person name="Sun X."/>
            <person name="Zhang S."/>
            <person name="Liu B."/>
            <person name="Cheng P."/>
            <person name="Jiang X."/>
            <person name="Li J."/>
            <person name="Fan D."/>
            <person name="Wang W."/>
            <person name="Fu W."/>
            <person name="Wang T."/>
            <person name="Wang B."/>
            <person name="Zhang J."/>
            <person name="Peng Z."/>
            <person name="Li Y."/>
            <person name="Li N."/>
            <person name="Wang J."/>
            <person name="Chen M."/>
            <person name="He Y."/>
            <person name="Tan F."/>
            <person name="Song X."/>
            <person name="Zheng Q."/>
            <person name="Huang R."/>
            <person name="Yang H."/>
            <person name="Du X."/>
            <person name="Chen L."/>
            <person name="Yang M."/>
            <person name="Gaffney P.M."/>
            <person name="Wang S."/>
            <person name="Luo L."/>
            <person name="She Z."/>
            <person name="Ming Y."/>
            <person name="Huang W."/>
            <person name="Zhang S."/>
            <person name="Huang B."/>
            <person name="Zhang Y."/>
            <person name="Qu T."/>
            <person name="Ni P."/>
            <person name="Miao G."/>
            <person name="Wang J."/>
            <person name="Wang Q."/>
            <person name="Steinberg C.E."/>
            <person name="Wang H."/>
            <person name="Li N."/>
            <person name="Qian L."/>
            <person name="Zhang G."/>
            <person name="Li Y."/>
            <person name="Yang H."/>
            <person name="Liu X."/>
            <person name="Wang J."/>
            <person name="Yin Y."/>
            <person name="Wang J."/>
        </authorList>
    </citation>
    <scope>NUCLEOTIDE SEQUENCE [LARGE SCALE GENOMIC DNA]</scope>
    <source>
        <strain evidence="1">05x7-T-G4-1.051#20</strain>
    </source>
</reference>
<gene>
    <name evidence="1" type="ORF">CGI_10008097</name>
</gene>
<dbReference type="Gene3D" id="2.130.10.10">
    <property type="entry name" value="YVTN repeat-like/Quinoprotein amine dehydrogenase"/>
    <property type="match status" value="1"/>
</dbReference>